<gene>
    <name evidence="1" type="ORF">ACFQHR_09815</name>
</gene>
<proteinExistence type="predicted"/>
<evidence type="ECO:0000313" key="2">
    <source>
        <dbReference type="Proteomes" id="UP001596405"/>
    </source>
</evidence>
<accession>A0ABW2DJC8</accession>
<dbReference type="RefSeq" id="WP_066625063.1">
    <property type="nucleotide sequence ID" value="NZ_JBHSYQ010000003.1"/>
</dbReference>
<comment type="caution">
    <text evidence="1">The sequence shown here is derived from an EMBL/GenBank/DDBJ whole genome shotgun (WGS) entry which is preliminary data.</text>
</comment>
<reference evidence="2" key="1">
    <citation type="journal article" date="2019" name="Int. J. Syst. Evol. Microbiol.">
        <title>The Global Catalogue of Microorganisms (GCM) 10K type strain sequencing project: providing services to taxonomists for standard genome sequencing and annotation.</title>
        <authorList>
            <consortium name="The Broad Institute Genomics Platform"/>
            <consortium name="The Broad Institute Genome Sequencing Center for Infectious Disease"/>
            <person name="Wu L."/>
            <person name="Ma J."/>
        </authorList>
    </citation>
    <scope>NUCLEOTIDE SEQUENCE [LARGE SCALE GENOMIC DNA]</scope>
    <source>
        <strain evidence="2">CGMCC 4.7393</strain>
    </source>
</reference>
<keyword evidence="2" id="KW-1185">Reference proteome</keyword>
<evidence type="ECO:0008006" key="3">
    <source>
        <dbReference type="Google" id="ProtNLM"/>
    </source>
</evidence>
<dbReference type="Proteomes" id="UP001596405">
    <property type="component" value="Unassembled WGS sequence"/>
</dbReference>
<dbReference type="EMBL" id="JBHSYQ010000003">
    <property type="protein sequence ID" value="MFC6997924.1"/>
    <property type="molecule type" value="Genomic_DNA"/>
</dbReference>
<evidence type="ECO:0000313" key="1">
    <source>
        <dbReference type="EMBL" id="MFC6997924.1"/>
    </source>
</evidence>
<organism evidence="1 2">
    <name type="scientific">Rufibacter roseus</name>
    <dbReference type="NCBI Taxonomy" id="1567108"/>
    <lineage>
        <taxon>Bacteria</taxon>
        <taxon>Pseudomonadati</taxon>
        <taxon>Bacteroidota</taxon>
        <taxon>Cytophagia</taxon>
        <taxon>Cytophagales</taxon>
        <taxon>Hymenobacteraceae</taxon>
        <taxon>Rufibacter</taxon>
    </lineage>
</organism>
<dbReference type="PROSITE" id="PS51257">
    <property type="entry name" value="PROKAR_LIPOPROTEIN"/>
    <property type="match status" value="1"/>
</dbReference>
<name>A0ABW2DJC8_9BACT</name>
<protein>
    <recommendedName>
        <fullName evidence="3">DUF4369 domain-containing protein</fullName>
    </recommendedName>
</protein>
<sequence length="243" mass="27707">MKSFCLLLVLFIVGCSTDQLKEENTNSELAEVTGVDGVCLKCAASSFAGSEPEIFFDFANGKRVLICGGSDSLEGKQIFTDFVISECGRDSVLGFWSAVENYEVDFSHDTLMLKKIEALALGRNFELINFHWLTEFFYYKGNELQKKVRINPEVSYNQKKIEQTLVVFEKTNWHTQIGSSEVDAQEKMQLANRLMLAAVSGSEIAEEYFKDFEKRFQPDGHFAEWYDEMAEMIELAKNSREDI</sequence>